<evidence type="ECO:0000259" key="9">
    <source>
        <dbReference type="PROSITE" id="PS51294"/>
    </source>
</evidence>
<evidence type="ECO:0000259" key="8">
    <source>
        <dbReference type="PROSITE" id="PS50090"/>
    </source>
</evidence>
<dbReference type="InterPro" id="IPR001005">
    <property type="entry name" value="SANT/Myb"/>
</dbReference>
<dbReference type="CDD" id="cd00167">
    <property type="entry name" value="SANT"/>
    <property type="match status" value="2"/>
</dbReference>
<evidence type="ECO:0000313" key="10">
    <source>
        <dbReference type="EMBL" id="TKW29914.1"/>
    </source>
</evidence>
<dbReference type="InterPro" id="IPR050560">
    <property type="entry name" value="MYB_TF"/>
</dbReference>
<organism evidence="10 11">
    <name type="scientific">Setaria viridis</name>
    <name type="common">Green bristlegrass</name>
    <name type="synonym">Setaria italica subsp. viridis</name>
    <dbReference type="NCBI Taxonomy" id="4556"/>
    <lineage>
        <taxon>Eukaryota</taxon>
        <taxon>Viridiplantae</taxon>
        <taxon>Streptophyta</taxon>
        <taxon>Embryophyta</taxon>
        <taxon>Tracheophyta</taxon>
        <taxon>Spermatophyta</taxon>
        <taxon>Magnoliopsida</taxon>
        <taxon>Liliopsida</taxon>
        <taxon>Poales</taxon>
        <taxon>Poaceae</taxon>
        <taxon>PACMAD clade</taxon>
        <taxon>Panicoideae</taxon>
        <taxon>Panicodae</taxon>
        <taxon>Paniceae</taxon>
        <taxon>Cenchrinae</taxon>
        <taxon>Setaria</taxon>
    </lineage>
</organism>
<feature type="domain" description="Myb-like" evidence="8">
    <location>
        <begin position="64"/>
        <end position="114"/>
    </location>
</feature>
<dbReference type="FunFam" id="1.10.10.60:FF:000060">
    <property type="entry name" value="MYB transcription factor"/>
    <property type="match status" value="1"/>
</dbReference>
<proteinExistence type="predicted"/>
<feature type="domain" description="HTH myb-type" evidence="9">
    <location>
        <begin position="68"/>
        <end position="118"/>
    </location>
</feature>
<dbReference type="GO" id="GO:0000981">
    <property type="term" value="F:DNA-binding transcription factor activity, RNA polymerase II-specific"/>
    <property type="evidence" value="ECO:0007669"/>
    <property type="project" value="TreeGrafter"/>
</dbReference>
<protein>
    <submittedName>
        <fullName evidence="10">Uncharacterized protein</fullName>
    </submittedName>
</protein>
<dbReference type="OMA" id="AHEDAII"/>
<evidence type="ECO:0000256" key="3">
    <source>
        <dbReference type="ARBA" id="ARBA00023015"/>
    </source>
</evidence>
<feature type="compositionally biased region" description="Low complexity" evidence="7">
    <location>
        <begin position="183"/>
        <end position="203"/>
    </location>
</feature>
<evidence type="ECO:0000256" key="2">
    <source>
        <dbReference type="ARBA" id="ARBA00022737"/>
    </source>
</evidence>
<keyword evidence="11" id="KW-1185">Reference proteome</keyword>
<dbReference type="GO" id="GO:0000978">
    <property type="term" value="F:RNA polymerase II cis-regulatory region sequence-specific DNA binding"/>
    <property type="evidence" value="ECO:0007669"/>
    <property type="project" value="TreeGrafter"/>
</dbReference>
<dbReference type="Gene3D" id="1.10.10.60">
    <property type="entry name" value="Homeodomain-like"/>
    <property type="match status" value="2"/>
</dbReference>
<evidence type="ECO:0000256" key="7">
    <source>
        <dbReference type="SAM" id="MobiDB-lite"/>
    </source>
</evidence>
<comment type="subcellular location">
    <subcellularLocation>
        <location evidence="1">Nucleus</location>
    </subcellularLocation>
</comment>
<dbReference type="PROSITE" id="PS50090">
    <property type="entry name" value="MYB_LIKE"/>
    <property type="match status" value="2"/>
</dbReference>
<dbReference type="PANTHER" id="PTHR45614:SF82">
    <property type="entry name" value="OS01G0977300 PROTEIN"/>
    <property type="match status" value="1"/>
</dbReference>
<evidence type="ECO:0000256" key="6">
    <source>
        <dbReference type="ARBA" id="ARBA00023242"/>
    </source>
</evidence>
<sequence>MASDAPPPATAVVVMKKGSWSPEEDAQLTRLVEQHGPHRWSLISAAIPGRSGKSCRLRWCNQLSPEVQHRAFTAHEDAIILGAHARYGNKWATIARLLPGRTDNSIKNHWNSNLRRCRRRAAALAAAGAPSTSSRAAAAGGTQQLFLQQDMDSAPPVADQQPASGLGLLNPNNHRDDDGALHEPSTSLSLTLGLPLPEPEAGASATGMKAADQQPSPLPLRMPEEEGNAQAQLMAVVRQMVREEVQRQTGQLAYSLMAAAAWAKGHHR</sequence>
<dbReference type="EMBL" id="CM016554">
    <property type="protein sequence ID" value="TKW29914.1"/>
    <property type="molecule type" value="Genomic_DNA"/>
</dbReference>
<dbReference type="Proteomes" id="UP000298652">
    <property type="component" value="Chromosome 3"/>
</dbReference>
<feature type="region of interest" description="Disordered" evidence="7">
    <location>
        <begin position="152"/>
        <end position="217"/>
    </location>
</feature>
<keyword evidence="4" id="KW-0238">DNA-binding</keyword>
<dbReference type="Pfam" id="PF00249">
    <property type="entry name" value="Myb_DNA-binding"/>
    <property type="match status" value="2"/>
</dbReference>
<dbReference type="PANTHER" id="PTHR45614">
    <property type="entry name" value="MYB PROTEIN-RELATED"/>
    <property type="match status" value="1"/>
</dbReference>
<dbReference type="GO" id="GO:0005634">
    <property type="term" value="C:nucleus"/>
    <property type="evidence" value="ECO:0007669"/>
    <property type="project" value="UniProtKB-SubCell"/>
</dbReference>
<accession>A0A4U6VML6</accession>
<keyword evidence="6" id="KW-0539">Nucleus</keyword>
<evidence type="ECO:0000256" key="5">
    <source>
        <dbReference type="ARBA" id="ARBA00023163"/>
    </source>
</evidence>
<dbReference type="InterPro" id="IPR017930">
    <property type="entry name" value="Myb_dom"/>
</dbReference>
<dbReference type="InterPro" id="IPR009057">
    <property type="entry name" value="Homeodomain-like_sf"/>
</dbReference>
<dbReference type="PROSITE" id="PS51294">
    <property type="entry name" value="HTH_MYB"/>
    <property type="match status" value="2"/>
</dbReference>
<evidence type="ECO:0000313" key="11">
    <source>
        <dbReference type="Proteomes" id="UP000298652"/>
    </source>
</evidence>
<keyword evidence="5" id="KW-0804">Transcription</keyword>
<feature type="domain" description="HTH myb-type" evidence="9">
    <location>
        <begin position="16"/>
        <end position="67"/>
    </location>
</feature>
<keyword evidence="2" id="KW-0677">Repeat</keyword>
<dbReference type="Gramene" id="TKW29914">
    <property type="protein sequence ID" value="TKW29914"/>
    <property type="gene ID" value="SEVIR_3G426700v2"/>
</dbReference>
<name>A0A4U6VML6_SETVI</name>
<gene>
    <name evidence="10" type="ORF">SEVIR_3G426700v2</name>
</gene>
<feature type="domain" description="Myb-like" evidence="8">
    <location>
        <begin position="15"/>
        <end position="63"/>
    </location>
</feature>
<dbReference type="SMART" id="SM00717">
    <property type="entry name" value="SANT"/>
    <property type="match status" value="2"/>
</dbReference>
<evidence type="ECO:0000256" key="1">
    <source>
        <dbReference type="ARBA" id="ARBA00004123"/>
    </source>
</evidence>
<dbReference type="SUPFAM" id="SSF46689">
    <property type="entry name" value="Homeodomain-like"/>
    <property type="match status" value="1"/>
</dbReference>
<keyword evidence="3" id="KW-0805">Transcription regulation</keyword>
<reference evidence="10" key="1">
    <citation type="submission" date="2019-03" db="EMBL/GenBank/DDBJ databases">
        <title>WGS assembly of Setaria viridis.</title>
        <authorList>
            <person name="Huang P."/>
            <person name="Jenkins J."/>
            <person name="Grimwood J."/>
            <person name="Barry K."/>
            <person name="Healey A."/>
            <person name="Mamidi S."/>
            <person name="Sreedasyam A."/>
            <person name="Shu S."/>
            <person name="Feldman M."/>
            <person name="Wu J."/>
            <person name="Yu Y."/>
            <person name="Chen C."/>
            <person name="Johnson J."/>
            <person name="Rokhsar D."/>
            <person name="Baxter I."/>
            <person name="Schmutz J."/>
            <person name="Brutnell T."/>
            <person name="Kellogg E."/>
        </authorList>
    </citation>
    <scope>NUCLEOTIDE SEQUENCE [LARGE SCALE GENOMIC DNA]</scope>
</reference>
<dbReference type="AlphaFoldDB" id="A0A4U6VML6"/>
<evidence type="ECO:0000256" key="4">
    <source>
        <dbReference type="ARBA" id="ARBA00023125"/>
    </source>
</evidence>